<proteinExistence type="predicted"/>
<dbReference type="EMBL" id="JBBPBN010000061">
    <property type="protein sequence ID" value="KAK8987114.1"/>
    <property type="molecule type" value="Genomic_DNA"/>
</dbReference>
<organism evidence="1 3">
    <name type="scientific">Hibiscus sabdariffa</name>
    <name type="common">roselle</name>
    <dbReference type="NCBI Taxonomy" id="183260"/>
    <lineage>
        <taxon>Eukaryota</taxon>
        <taxon>Viridiplantae</taxon>
        <taxon>Streptophyta</taxon>
        <taxon>Embryophyta</taxon>
        <taxon>Tracheophyta</taxon>
        <taxon>Spermatophyta</taxon>
        <taxon>Magnoliopsida</taxon>
        <taxon>eudicotyledons</taxon>
        <taxon>Gunneridae</taxon>
        <taxon>Pentapetalae</taxon>
        <taxon>rosids</taxon>
        <taxon>malvids</taxon>
        <taxon>Malvales</taxon>
        <taxon>Malvaceae</taxon>
        <taxon>Malvoideae</taxon>
        <taxon>Hibiscus</taxon>
    </lineage>
</organism>
<keyword evidence="3" id="KW-1185">Reference proteome</keyword>
<dbReference type="SUPFAM" id="SSF52540">
    <property type="entry name" value="P-loop containing nucleoside triphosphate hydrolases"/>
    <property type="match status" value="1"/>
</dbReference>
<dbReference type="EMBL" id="JBBPBN010000061">
    <property type="protein sequence ID" value="KAK8987113.1"/>
    <property type="molecule type" value="Genomic_DNA"/>
</dbReference>
<evidence type="ECO:0000313" key="1">
    <source>
        <dbReference type="EMBL" id="KAK8987113.1"/>
    </source>
</evidence>
<gene>
    <name evidence="1" type="ORF">V6N11_055426</name>
    <name evidence="2" type="ORF">V6N11_055427</name>
</gene>
<dbReference type="PANTHER" id="PTHR48040">
    <property type="entry name" value="PLEIOTROPIC DRUG RESISTANCE PROTEIN 1-LIKE ISOFORM X1"/>
    <property type="match status" value="1"/>
</dbReference>
<dbReference type="Proteomes" id="UP001396334">
    <property type="component" value="Unassembled WGS sequence"/>
</dbReference>
<dbReference type="PANTHER" id="PTHR48040:SF20">
    <property type="entry name" value="PLEIOTROPIC DRUG RESISTANCE PROTEIN 1"/>
    <property type="match status" value="1"/>
</dbReference>
<name>A0ABR2PFA3_9ROSI</name>
<dbReference type="Gene3D" id="3.40.50.300">
    <property type="entry name" value="P-loop containing nucleotide triphosphate hydrolases"/>
    <property type="match status" value="1"/>
</dbReference>
<dbReference type="InterPro" id="IPR027417">
    <property type="entry name" value="P-loop_NTPase"/>
</dbReference>
<evidence type="ECO:0000313" key="3">
    <source>
        <dbReference type="Proteomes" id="UP001396334"/>
    </source>
</evidence>
<sequence>MVNDGVIMAKVDELEDLVEDIEVKLEVDVKTRKMFIEGVMKLVELSQLRHVLVGLSSVNGLLTEQRKSFTIVIELVTNPSIIFIYEPTSMHDTKAATTVMRLIKNIVDTGRTIVCTIHQPSIGILEAFDELYLRPFRHHSKHLIKYFEAIQGVRNIRDGYSPTTWMLEVTASACELSLGVDVAGIYKNSNLYGRNKALIEDLSKLAHGTKELYFPTEFSQSS</sequence>
<reference evidence="1 3" key="1">
    <citation type="journal article" date="2024" name="G3 (Bethesda)">
        <title>Genome assembly of Hibiscus sabdariffa L. provides insights into metabolisms of medicinal natural products.</title>
        <authorList>
            <person name="Kim T."/>
        </authorList>
    </citation>
    <scope>NUCLEOTIDE SEQUENCE [LARGE SCALE GENOMIC DNA]</scope>
    <source>
        <strain evidence="1">TK-2024</strain>
        <tissue evidence="1">Old leaves</tissue>
    </source>
</reference>
<protein>
    <submittedName>
        <fullName evidence="1">Uncharacterized protein</fullName>
    </submittedName>
</protein>
<accession>A0ABR2PFA3</accession>
<comment type="caution">
    <text evidence="1">The sequence shown here is derived from an EMBL/GenBank/DDBJ whole genome shotgun (WGS) entry which is preliminary data.</text>
</comment>
<evidence type="ECO:0000313" key="2">
    <source>
        <dbReference type="EMBL" id="KAK8987114.1"/>
    </source>
</evidence>